<name>A0A5K7XDK5_9BACT</name>
<organism evidence="1 2">
    <name type="scientific">Lacipirellula parvula</name>
    <dbReference type="NCBI Taxonomy" id="2650471"/>
    <lineage>
        <taxon>Bacteria</taxon>
        <taxon>Pseudomonadati</taxon>
        <taxon>Planctomycetota</taxon>
        <taxon>Planctomycetia</taxon>
        <taxon>Pirellulales</taxon>
        <taxon>Lacipirellulaceae</taxon>
        <taxon>Lacipirellula</taxon>
    </lineage>
</organism>
<dbReference type="RefSeq" id="WP_152100112.1">
    <property type="nucleotide sequence ID" value="NZ_AP021861.1"/>
</dbReference>
<dbReference type="KEGG" id="lpav:PLANPX_4170"/>
<accession>A0A5K7XDK5</accession>
<evidence type="ECO:0000313" key="2">
    <source>
        <dbReference type="Proteomes" id="UP000326837"/>
    </source>
</evidence>
<dbReference type="AlphaFoldDB" id="A0A5K7XDK5"/>
<keyword evidence="2" id="KW-1185">Reference proteome</keyword>
<dbReference type="Proteomes" id="UP000326837">
    <property type="component" value="Chromosome"/>
</dbReference>
<proteinExistence type="predicted"/>
<dbReference type="EMBL" id="AP021861">
    <property type="protein sequence ID" value="BBO34558.1"/>
    <property type="molecule type" value="Genomic_DNA"/>
</dbReference>
<protein>
    <submittedName>
        <fullName evidence="1">Uncharacterized protein</fullName>
    </submittedName>
</protein>
<gene>
    <name evidence="1" type="ORF">PLANPX_4170</name>
</gene>
<reference evidence="2" key="1">
    <citation type="submission" date="2019-10" db="EMBL/GenBank/DDBJ databases">
        <title>Lacipirellula parvula gen. nov., sp. nov., representing a lineage of planctomycetes widespread in freshwater anoxic habitats, and description of the family Lacipirellulaceae.</title>
        <authorList>
            <person name="Dedysh S.N."/>
            <person name="Kulichevskaya I.S."/>
            <person name="Beletsky A.V."/>
            <person name="Rakitin A.L."/>
            <person name="Mardanov A.V."/>
            <person name="Ivanova A.A."/>
            <person name="Saltykova V.X."/>
            <person name="Rijpstra W.I.C."/>
            <person name="Sinninghe Damste J.S."/>
            <person name="Ravin N.V."/>
        </authorList>
    </citation>
    <scope>NUCLEOTIDE SEQUENCE [LARGE SCALE GENOMIC DNA]</scope>
    <source>
        <strain evidence="2">PX69</strain>
    </source>
</reference>
<sequence length="199" mass="22965">MKPAELVDDMKTEFTSNRRRFAPGVLVAFIRFFKELDVLGKKYANFEAFKKDFPVQTTSQRGGRANTLIVLRGTAGERASTLSIRPFYNDVETLFRVTHKRFDYPNAAPHATQSWQDYVRWLDALLQLKPKDVERVEQQAIDFVLDSLPSHEIDAATLTPIRRRFSRLLQEFDMTSQRGEPRGAAFQGIVYALMRRTCT</sequence>
<evidence type="ECO:0000313" key="1">
    <source>
        <dbReference type="EMBL" id="BBO34558.1"/>
    </source>
</evidence>